<evidence type="ECO:0000256" key="4">
    <source>
        <dbReference type="SAM" id="MobiDB-lite"/>
    </source>
</evidence>
<feature type="domain" description="Multidrug resistance protein MdtA-like barrel-sandwich hybrid" evidence="6">
    <location>
        <begin position="60"/>
        <end position="245"/>
    </location>
</feature>
<evidence type="ECO:0000259" key="7">
    <source>
        <dbReference type="Pfam" id="PF25954"/>
    </source>
</evidence>
<evidence type="ECO:0000256" key="2">
    <source>
        <dbReference type="ARBA" id="ARBA00023054"/>
    </source>
</evidence>
<dbReference type="KEGG" id="agl:PYTT_0594"/>
<protein>
    <submittedName>
        <fullName evidence="8">Barrel-sandwich domain of cusb or hlyd membrane-fusion</fullName>
    </submittedName>
</protein>
<organism evidence="8 9">
    <name type="scientific">Akkermansia glycaniphila</name>
    <dbReference type="NCBI Taxonomy" id="1679444"/>
    <lineage>
        <taxon>Bacteria</taxon>
        <taxon>Pseudomonadati</taxon>
        <taxon>Verrucomicrobiota</taxon>
        <taxon>Verrucomicrobiia</taxon>
        <taxon>Verrucomicrobiales</taxon>
        <taxon>Akkermansiaceae</taxon>
        <taxon>Akkermansia</taxon>
    </lineage>
</organism>
<gene>
    <name evidence="8" type="ORF">PYTT_0594</name>
</gene>
<dbReference type="Pfam" id="PF25954">
    <property type="entry name" value="Beta-barrel_RND_2"/>
    <property type="match status" value="1"/>
</dbReference>
<proteinExistence type="predicted"/>
<dbReference type="Proteomes" id="UP000176204">
    <property type="component" value="Chromosome I"/>
</dbReference>
<evidence type="ECO:0000313" key="8">
    <source>
        <dbReference type="EMBL" id="SEH76832.1"/>
    </source>
</evidence>
<dbReference type="Gene3D" id="2.40.50.100">
    <property type="match status" value="1"/>
</dbReference>
<dbReference type="STRING" id="1679444.PYTT_0594"/>
<keyword evidence="5" id="KW-0472">Membrane</keyword>
<dbReference type="Gene3D" id="1.10.287.470">
    <property type="entry name" value="Helix hairpin bin"/>
    <property type="match status" value="1"/>
</dbReference>
<evidence type="ECO:0000259" key="6">
    <source>
        <dbReference type="Pfam" id="PF25917"/>
    </source>
</evidence>
<dbReference type="InterPro" id="IPR058625">
    <property type="entry name" value="MdtA-like_BSH"/>
</dbReference>
<dbReference type="InterPro" id="IPR050465">
    <property type="entry name" value="UPF0194_transport"/>
</dbReference>
<keyword evidence="9" id="KW-1185">Reference proteome</keyword>
<evidence type="ECO:0000313" key="9">
    <source>
        <dbReference type="Proteomes" id="UP000176204"/>
    </source>
</evidence>
<dbReference type="AlphaFoldDB" id="A0A1H6KM95"/>
<evidence type="ECO:0000256" key="1">
    <source>
        <dbReference type="ARBA" id="ARBA00004196"/>
    </source>
</evidence>
<comment type="subcellular location">
    <subcellularLocation>
        <location evidence="1">Cell envelope</location>
    </subcellularLocation>
</comment>
<feature type="transmembrane region" description="Helical" evidence="5">
    <location>
        <begin position="7"/>
        <end position="24"/>
    </location>
</feature>
<name>A0A1H6KM95_9BACT</name>
<feature type="domain" description="CusB-like beta-barrel" evidence="7">
    <location>
        <begin position="261"/>
        <end position="333"/>
    </location>
</feature>
<keyword evidence="5" id="KW-0812">Transmembrane</keyword>
<keyword evidence="2 3" id="KW-0175">Coiled coil</keyword>
<dbReference type="Gene3D" id="2.40.30.170">
    <property type="match status" value="1"/>
</dbReference>
<feature type="region of interest" description="Disordered" evidence="4">
    <location>
        <begin position="443"/>
        <end position="487"/>
    </location>
</feature>
<dbReference type="PANTHER" id="PTHR32347">
    <property type="entry name" value="EFFLUX SYSTEM COMPONENT YKNX-RELATED"/>
    <property type="match status" value="1"/>
</dbReference>
<reference evidence="9" key="1">
    <citation type="submission" date="2016-09" db="EMBL/GenBank/DDBJ databases">
        <authorList>
            <person name="Koehorst J."/>
        </authorList>
    </citation>
    <scope>NUCLEOTIDE SEQUENCE [LARGE SCALE GENOMIC DNA]</scope>
</reference>
<feature type="coiled-coil region" evidence="3">
    <location>
        <begin position="127"/>
        <end position="154"/>
    </location>
</feature>
<evidence type="ECO:0000256" key="5">
    <source>
        <dbReference type="SAM" id="Phobius"/>
    </source>
</evidence>
<sequence length="487" mass="52344">MNKISKWAIAIAVCVAGGAAWYIWGTDAEKKVVFQTADISQDNFHISVQATGTLEPQQLIDVGAQVGGLIMELGKDVNGNSVDYASEVKEGELLARIDDTVVELDIRRSQAAVEQSKAGILKAAASIAQAKASIVQAEANFNQAKRDRDRAEKLGPGEALSQSSFDQYVSASEVAEASLVAARAALESATASKAEAEANLKSSETQLATQLRNRDYTKILAPADGTIIVRQVNVGQTVVSSMSAPTLFLIAKDLSHMQIWASVNEADIGRVKPGQRVDFTVDAFKDKTFEGKVNKIRPNATMTSNVVTYIVEIDFENKDRMLLPYLSANVDIMVKEVKDALLVPNTVFNFRPKEDAIEASVLPAYKEKMKEIHRMRAEQGEAADAEQVAAVWVRSGEDKVRPVWVRRSESDGAKTVIVPVEPDSLKPGMQLVTAMQQWTEGQENATAGGTNPFGPKMPKMPKRGTGGADSKGSARSSGGGGHGGPPM</sequence>
<feature type="compositionally biased region" description="Gly residues" evidence="4">
    <location>
        <begin position="477"/>
        <end position="487"/>
    </location>
</feature>
<dbReference type="Pfam" id="PF25917">
    <property type="entry name" value="BSH_RND"/>
    <property type="match status" value="1"/>
</dbReference>
<dbReference type="RefSeq" id="WP_141675718.1">
    <property type="nucleotide sequence ID" value="NZ_LIGX01000010.1"/>
</dbReference>
<dbReference type="InterPro" id="IPR058792">
    <property type="entry name" value="Beta-barrel_RND_2"/>
</dbReference>
<dbReference type="GO" id="GO:0030313">
    <property type="term" value="C:cell envelope"/>
    <property type="evidence" value="ECO:0007669"/>
    <property type="project" value="UniProtKB-SubCell"/>
</dbReference>
<feature type="coiled-coil region" evidence="3">
    <location>
        <begin position="179"/>
        <end position="213"/>
    </location>
</feature>
<keyword evidence="5" id="KW-1133">Transmembrane helix</keyword>
<evidence type="ECO:0000256" key="3">
    <source>
        <dbReference type="SAM" id="Coils"/>
    </source>
</evidence>
<accession>A0A1H6KM95</accession>
<dbReference type="PANTHER" id="PTHR32347:SF14">
    <property type="entry name" value="EFFLUX SYSTEM COMPONENT YKNX-RELATED"/>
    <property type="match status" value="1"/>
</dbReference>
<dbReference type="EMBL" id="LT629973">
    <property type="protein sequence ID" value="SEH76832.1"/>
    <property type="molecule type" value="Genomic_DNA"/>
</dbReference>
<dbReference type="SUPFAM" id="SSF111369">
    <property type="entry name" value="HlyD-like secretion proteins"/>
    <property type="match status" value="2"/>
</dbReference>
<dbReference type="OrthoDB" id="9809068at2"/>